<protein>
    <submittedName>
        <fullName evidence="1">Uncharacterized protein</fullName>
    </submittedName>
</protein>
<sequence>MKKRPVKLVTTLVIVMISFFLGSPIFAEKIEFPDPPPYNFKFTDSEAKEKSSSGDYFREIRHKYQVLNEKLYLGKIDEDELAKLIKSEITSLIPNREYEIALQLSEQKARLGK</sequence>
<comment type="caution">
    <text evidence="1">The sequence shown here is derived from an EMBL/GenBank/DDBJ whole genome shotgun (WGS) entry which is preliminary data.</text>
</comment>
<organism evidence="1 2">
    <name type="scientific">Priestia koreensis</name>
    <dbReference type="NCBI Taxonomy" id="284581"/>
    <lineage>
        <taxon>Bacteria</taxon>
        <taxon>Bacillati</taxon>
        <taxon>Bacillota</taxon>
        <taxon>Bacilli</taxon>
        <taxon>Bacillales</taxon>
        <taxon>Bacillaceae</taxon>
        <taxon>Priestia</taxon>
    </lineage>
</organism>
<proteinExistence type="predicted"/>
<dbReference type="RefSeq" id="WP_053403405.1">
    <property type="nucleotide sequence ID" value="NZ_LILC01000033.1"/>
</dbReference>
<dbReference type="AlphaFoldDB" id="A0A0M0KNH8"/>
<dbReference type="STRING" id="284581.AMD01_20910"/>
<dbReference type="EMBL" id="LILC01000033">
    <property type="protein sequence ID" value="KOO40411.1"/>
    <property type="molecule type" value="Genomic_DNA"/>
</dbReference>
<evidence type="ECO:0000313" key="1">
    <source>
        <dbReference type="EMBL" id="KOO40411.1"/>
    </source>
</evidence>
<keyword evidence="2" id="KW-1185">Reference proteome</keyword>
<dbReference type="OrthoDB" id="2951382at2"/>
<dbReference type="Proteomes" id="UP000037558">
    <property type="component" value="Unassembled WGS sequence"/>
</dbReference>
<reference evidence="2" key="1">
    <citation type="submission" date="2015-08" db="EMBL/GenBank/DDBJ databases">
        <title>Fjat-14210 dsm16467.</title>
        <authorList>
            <person name="Liu B."/>
            <person name="Wang J."/>
            <person name="Zhu Y."/>
            <person name="Liu G."/>
            <person name="Chen Q."/>
            <person name="Chen Z."/>
            <person name="Lan J."/>
            <person name="Che J."/>
            <person name="Ge C."/>
            <person name="Shi H."/>
            <person name="Pan Z."/>
            <person name="Liu X."/>
        </authorList>
    </citation>
    <scope>NUCLEOTIDE SEQUENCE [LARGE SCALE GENOMIC DNA]</scope>
    <source>
        <strain evidence="2">DSM 16467</strain>
    </source>
</reference>
<accession>A0A0M0KNH8</accession>
<gene>
    <name evidence="1" type="ORF">AMD01_20910</name>
</gene>
<name>A0A0M0KNH8_9BACI</name>
<dbReference type="PATRIC" id="fig|284581.3.peg.2692"/>
<evidence type="ECO:0000313" key="2">
    <source>
        <dbReference type="Proteomes" id="UP000037558"/>
    </source>
</evidence>